<feature type="compositionally biased region" description="Polar residues" evidence="1">
    <location>
        <begin position="85"/>
        <end position="94"/>
    </location>
</feature>
<dbReference type="AlphaFoldDB" id="A0AAP0IMQ8"/>
<proteinExistence type="predicted"/>
<gene>
    <name evidence="2" type="ORF">Scep_016208</name>
</gene>
<feature type="region of interest" description="Disordered" evidence="1">
    <location>
        <begin position="78"/>
        <end position="99"/>
    </location>
</feature>
<evidence type="ECO:0000313" key="2">
    <source>
        <dbReference type="EMBL" id="KAK9118115.1"/>
    </source>
</evidence>
<evidence type="ECO:0000313" key="3">
    <source>
        <dbReference type="Proteomes" id="UP001419268"/>
    </source>
</evidence>
<protein>
    <submittedName>
        <fullName evidence="2">Uncharacterized protein</fullName>
    </submittedName>
</protein>
<reference evidence="2 3" key="1">
    <citation type="submission" date="2024-01" db="EMBL/GenBank/DDBJ databases">
        <title>Genome assemblies of Stephania.</title>
        <authorList>
            <person name="Yang L."/>
        </authorList>
    </citation>
    <scope>NUCLEOTIDE SEQUENCE [LARGE SCALE GENOMIC DNA]</scope>
    <source>
        <strain evidence="2">JXDWG</strain>
        <tissue evidence="2">Leaf</tissue>
    </source>
</reference>
<sequence length="142" mass="16109">MEIPSKYIMDPWLKDFKRKYARVKTIVELDISSTTVMERHDAIITRCNNLAELGSTSAKKLRMVYKAVKRLEKALDTSDDEGTLPSIQASSKQIQDPCGSTEGVHHLNPMHENVACANEEMSLHIPVTDTIHEWIENLDSQE</sequence>
<name>A0AAP0IMQ8_9MAGN</name>
<dbReference type="EMBL" id="JBBNAG010000007">
    <property type="protein sequence ID" value="KAK9118115.1"/>
    <property type="molecule type" value="Genomic_DNA"/>
</dbReference>
<evidence type="ECO:0000256" key="1">
    <source>
        <dbReference type="SAM" id="MobiDB-lite"/>
    </source>
</evidence>
<dbReference type="Proteomes" id="UP001419268">
    <property type="component" value="Unassembled WGS sequence"/>
</dbReference>
<accession>A0AAP0IMQ8</accession>
<comment type="caution">
    <text evidence="2">The sequence shown here is derived from an EMBL/GenBank/DDBJ whole genome shotgun (WGS) entry which is preliminary data.</text>
</comment>
<keyword evidence="3" id="KW-1185">Reference proteome</keyword>
<organism evidence="2 3">
    <name type="scientific">Stephania cephalantha</name>
    <dbReference type="NCBI Taxonomy" id="152367"/>
    <lineage>
        <taxon>Eukaryota</taxon>
        <taxon>Viridiplantae</taxon>
        <taxon>Streptophyta</taxon>
        <taxon>Embryophyta</taxon>
        <taxon>Tracheophyta</taxon>
        <taxon>Spermatophyta</taxon>
        <taxon>Magnoliopsida</taxon>
        <taxon>Ranunculales</taxon>
        <taxon>Menispermaceae</taxon>
        <taxon>Menispermoideae</taxon>
        <taxon>Cissampelideae</taxon>
        <taxon>Stephania</taxon>
    </lineage>
</organism>